<feature type="compositionally biased region" description="Polar residues" evidence="1">
    <location>
        <begin position="38"/>
        <end position="58"/>
    </location>
</feature>
<feature type="compositionally biased region" description="Basic and acidic residues" evidence="1">
    <location>
        <begin position="544"/>
        <end position="555"/>
    </location>
</feature>
<keyword evidence="3" id="KW-1185">Reference proteome</keyword>
<evidence type="ECO:0000313" key="3">
    <source>
        <dbReference type="Proteomes" id="UP000693970"/>
    </source>
</evidence>
<feature type="compositionally biased region" description="Basic and acidic residues" evidence="1">
    <location>
        <begin position="1444"/>
        <end position="1486"/>
    </location>
</feature>
<name>A0A9K3PUA8_9STRA</name>
<feature type="compositionally biased region" description="Polar residues" evidence="1">
    <location>
        <begin position="250"/>
        <end position="267"/>
    </location>
</feature>
<feature type="compositionally biased region" description="Polar residues" evidence="1">
    <location>
        <begin position="783"/>
        <end position="794"/>
    </location>
</feature>
<feature type="compositionally biased region" description="Basic and acidic residues" evidence="1">
    <location>
        <begin position="1289"/>
        <end position="1311"/>
    </location>
</feature>
<feature type="region of interest" description="Disordered" evidence="1">
    <location>
        <begin position="1435"/>
        <end position="1602"/>
    </location>
</feature>
<feature type="compositionally biased region" description="Polar residues" evidence="1">
    <location>
        <begin position="1087"/>
        <end position="1099"/>
    </location>
</feature>
<feature type="region of interest" description="Disordered" evidence="1">
    <location>
        <begin position="400"/>
        <end position="424"/>
    </location>
</feature>
<feature type="region of interest" description="Disordered" evidence="1">
    <location>
        <begin position="462"/>
        <end position="486"/>
    </location>
</feature>
<feature type="compositionally biased region" description="Polar residues" evidence="1">
    <location>
        <begin position="526"/>
        <end position="540"/>
    </location>
</feature>
<feature type="region of interest" description="Disordered" evidence="1">
    <location>
        <begin position="38"/>
        <end position="62"/>
    </location>
</feature>
<feature type="compositionally biased region" description="Polar residues" evidence="1">
    <location>
        <begin position="1788"/>
        <end position="1800"/>
    </location>
</feature>
<dbReference type="OrthoDB" id="10621120at2759"/>
<proteinExistence type="predicted"/>
<feature type="compositionally biased region" description="Acidic residues" evidence="1">
    <location>
        <begin position="1154"/>
        <end position="1170"/>
    </location>
</feature>
<feature type="region of interest" description="Disordered" evidence="1">
    <location>
        <begin position="245"/>
        <end position="270"/>
    </location>
</feature>
<feature type="region of interest" description="Disordered" evidence="1">
    <location>
        <begin position="1126"/>
        <end position="1365"/>
    </location>
</feature>
<feature type="compositionally biased region" description="Basic residues" evidence="1">
    <location>
        <begin position="1318"/>
        <end position="1327"/>
    </location>
</feature>
<feature type="compositionally biased region" description="Basic and acidic residues" evidence="1">
    <location>
        <begin position="511"/>
        <end position="525"/>
    </location>
</feature>
<organism evidence="2 3">
    <name type="scientific">Nitzschia inconspicua</name>
    <dbReference type="NCBI Taxonomy" id="303405"/>
    <lineage>
        <taxon>Eukaryota</taxon>
        <taxon>Sar</taxon>
        <taxon>Stramenopiles</taxon>
        <taxon>Ochrophyta</taxon>
        <taxon>Bacillariophyta</taxon>
        <taxon>Bacillariophyceae</taxon>
        <taxon>Bacillariophycidae</taxon>
        <taxon>Bacillariales</taxon>
        <taxon>Bacillariaceae</taxon>
        <taxon>Nitzschia</taxon>
    </lineage>
</organism>
<protein>
    <recommendedName>
        <fullName evidence="4">PH domain-containing protein</fullName>
    </recommendedName>
</protein>
<feature type="region of interest" description="Disordered" evidence="1">
    <location>
        <begin position="783"/>
        <end position="851"/>
    </location>
</feature>
<evidence type="ECO:0008006" key="4">
    <source>
        <dbReference type="Google" id="ProtNLM"/>
    </source>
</evidence>
<feature type="compositionally biased region" description="Low complexity" evidence="1">
    <location>
        <begin position="1587"/>
        <end position="1602"/>
    </location>
</feature>
<feature type="compositionally biased region" description="Basic and acidic residues" evidence="1">
    <location>
        <begin position="1775"/>
        <end position="1787"/>
    </location>
</feature>
<reference evidence="2" key="1">
    <citation type="journal article" date="2021" name="Sci. Rep.">
        <title>Diploid genomic architecture of Nitzschia inconspicua, an elite biomass production diatom.</title>
        <authorList>
            <person name="Oliver A."/>
            <person name="Podell S."/>
            <person name="Pinowska A."/>
            <person name="Traller J.C."/>
            <person name="Smith S.R."/>
            <person name="McClure R."/>
            <person name="Beliaev A."/>
            <person name="Bohutskyi P."/>
            <person name="Hill E.A."/>
            <person name="Rabines A."/>
            <person name="Zheng H."/>
            <person name="Allen L.Z."/>
            <person name="Kuo A."/>
            <person name="Grigoriev I.V."/>
            <person name="Allen A.E."/>
            <person name="Hazlebeck D."/>
            <person name="Allen E.E."/>
        </authorList>
    </citation>
    <scope>NUCLEOTIDE SEQUENCE</scope>
    <source>
        <strain evidence="2">Hildebrandi</strain>
    </source>
</reference>
<dbReference type="Proteomes" id="UP000693970">
    <property type="component" value="Unassembled WGS sequence"/>
</dbReference>
<evidence type="ECO:0000256" key="1">
    <source>
        <dbReference type="SAM" id="MobiDB-lite"/>
    </source>
</evidence>
<feature type="compositionally biased region" description="Polar residues" evidence="1">
    <location>
        <begin position="1558"/>
        <end position="1575"/>
    </location>
</feature>
<feature type="compositionally biased region" description="Polar residues" evidence="1">
    <location>
        <begin position="500"/>
        <end position="509"/>
    </location>
</feature>
<gene>
    <name evidence="2" type="ORF">IV203_034794</name>
</gene>
<feature type="region of interest" description="Disordered" evidence="1">
    <location>
        <begin position="1775"/>
        <end position="1800"/>
    </location>
</feature>
<feature type="compositionally biased region" description="Basic and acidic residues" evidence="1">
    <location>
        <begin position="1053"/>
        <end position="1066"/>
    </location>
</feature>
<evidence type="ECO:0000313" key="2">
    <source>
        <dbReference type="EMBL" id="KAG7359696.1"/>
    </source>
</evidence>
<feature type="region of interest" description="Disordered" evidence="1">
    <location>
        <begin position="950"/>
        <end position="1113"/>
    </location>
</feature>
<reference evidence="2" key="2">
    <citation type="submission" date="2021-04" db="EMBL/GenBank/DDBJ databases">
        <authorList>
            <person name="Podell S."/>
        </authorList>
    </citation>
    <scope>NUCLEOTIDE SEQUENCE</scope>
    <source>
        <strain evidence="2">Hildebrandi</strain>
    </source>
</reference>
<feature type="region of interest" description="Disordered" evidence="1">
    <location>
        <begin position="872"/>
        <end position="919"/>
    </location>
</feature>
<feature type="region of interest" description="Disordered" evidence="1">
    <location>
        <begin position="78"/>
        <end position="134"/>
    </location>
</feature>
<dbReference type="EMBL" id="JAGRRH010000013">
    <property type="protein sequence ID" value="KAG7359696.1"/>
    <property type="molecule type" value="Genomic_DNA"/>
</dbReference>
<sequence>MASMSVKDRAKLFGDLANSNVRGDSMVRGREFGNNVVSSSPFLAGNSPRSTTSGPVTYSSMSVASPKSAVSVPYQRKDHSLSYGSHGNLQRKGLHHNKSPGISSTASRNGMEWPEEDSIPAPNPVVSTKKSSYRSDRKIDNLPEYLSKPIVLPTNASPINFPPQSPNWSSKKTKNVPSPLKSVPNNQENGGFSSPKTTSSTIQLTQWSKTAQENERLIIHSEMKRIIVKETVESGHVSETVAKLRESPDDLSSNRSFVSDSENNAPENISFKPKSSRVMRLMRAKRATSPAPTMSGKLLKNSLAAAKAVMEEEKSVAGSSNASSRSSLSNRELSDIASRALKMAASNGSPMLEEERPCSVRGRRTISNVSHQEARLALLNAAKRKNLDGDYKDSFVRLSEKTPKPNENGNKNLGIPSCASIDSNKSRRLDHPAFAGRASPMPKAKVSSADIMSSFREFNNLRKNTTKSPGLATPAKKTQESDQTGSKFYLPAVKALSNSLNRDSLSTTPKSKKEPVGKSRDDRLSTESGDNSMASQSSFLEQEETMHSMKHDDTMHDSVQQDESMHSMTDREYLDGFYQMGRLHVIAKSRVNDAYLGSLSSNTWTTQSIMSQSLASSMKSPVGKLAQSEKKAFLLEPTPEYSNQTMKSEILIGLSPGPSNRSTRSFANSIVSASPNSARQSPTFDADFDAFFKETLEPIESFGQGSNKDSAELLDAAIDAAVDDIIMNVAESKDDEHNQERKRTEDANDWNKIRTIEQPKETIVPAVIISPKMRVVGTKSVSILPNASGRSNSPPGFIFNDSEDSDVVLPPDPAGISEKDGFVLPEKSFGPSNHEDEAKGSSEASDKSDQSFGSELKLGVLKVDSSHEFSVDFKPAFPSSKNDEADKKGSSSSKQTVSTSIRTGFSSIQDEPVEGFEGSASIRTGLSGLQECQDKSNSFRAEKSAFVALSSNPAKDLIQPKTPKLPDTIPEEADSASLPIAQPSPEMREQETLFSELKSKDDTTSFSGYKPKSTSTTDGSSGSRSAFGDSETSEPISSYSCNDTGHYTGFETAADKDSVDKEENEPLFKSILPPIQTDEDEEASATDKGTSLLTPSSRKSGGAPWKGGNFGKRVGDAIKNVLAKASPRAIPSLTPSGHGRGAKQQDSRSLFSSVDDDDDIFGGLEDDNTVENENACTAPKTPKDTAKTPKQRNSKAANKSPNTPSSKNGKTPKNDLGFANTFKMPSHILPPKKQNRKSSSPSGDPASMYSDRSGTVVDESEVLHVHSDITSSLIGGPVSTPPNPPKSSTSEKIKKDGIDVDKKVEKHDKRSSPTSKSKSSRKSKSSKSTKSDKKNASGRKAPKSKTEVPQETTAEEVLQAEEEKPGAFTFMRLSCGGLGDLSSGFAGLCSQNKVDDLVDLEGDDDIKDYQSVSSHSRLTDLEKKVWSEWDRLNGSVIGGGMEDGDPKITESAPEKASEKEVMEKLELKERKEDHEKKREAARDKLLDIASTALSSHLSGKTGTSTNLDGGDQGTLPTTDNIVSVSESTDSGVTKDTGSGASGASASASGTESGDSAGFSSQESTHGSSTEYSSGVESDFVSEDQSNSRSSQTPAPSTASTGPILLSFSQRSLMEKFSKQLTAVGVEVLKLNRRKQWQTRYFTVSKEQIALSAHEAISKTGELAHCPKALLWLKKFNPKNGGYGITNIDKDGHGGMLLVDLVEIQVSDAKSDSLENPLPKKLMDKFKESVLVTLRYKMNGMMRSIEFRSKDNDEAQFLCTCMRVIRDLLRRERSLRQKSNKLEKKKTSADTPSTGNLQNGN</sequence>
<feature type="compositionally biased region" description="Basic and acidic residues" evidence="1">
    <location>
        <begin position="986"/>
        <end position="1003"/>
    </location>
</feature>
<feature type="compositionally biased region" description="Polar residues" evidence="1">
    <location>
        <begin position="1514"/>
        <end position="1533"/>
    </location>
</feature>
<feature type="compositionally biased region" description="Polar residues" evidence="1">
    <location>
        <begin position="1033"/>
        <end position="1045"/>
    </location>
</feature>
<feature type="compositionally biased region" description="Polar residues" evidence="1">
    <location>
        <begin position="1194"/>
        <end position="1211"/>
    </location>
</feature>
<feature type="compositionally biased region" description="Low complexity" evidence="1">
    <location>
        <begin position="1535"/>
        <end position="1557"/>
    </location>
</feature>
<comment type="caution">
    <text evidence="2">The sequence shown here is derived from an EMBL/GenBank/DDBJ whole genome shotgun (WGS) entry which is preliminary data.</text>
</comment>
<feature type="region of interest" description="Disordered" evidence="1">
    <location>
        <begin position="500"/>
        <end position="555"/>
    </location>
</feature>
<accession>A0A9K3PUA8</accession>
<feature type="compositionally biased region" description="Polar residues" evidence="1">
    <location>
        <begin position="1491"/>
        <end position="1507"/>
    </location>
</feature>
<feature type="compositionally biased region" description="Low complexity" evidence="1">
    <location>
        <begin position="890"/>
        <end position="900"/>
    </location>
</feature>
<feature type="compositionally biased region" description="Low complexity" evidence="1">
    <location>
        <begin position="1013"/>
        <end position="1025"/>
    </location>
</feature>
<feature type="compositionally biased region" description="Polar residues" evidence="1">
    <location>
        <begin position="183"/>
        <end position="203"/>
    </location>
</feature>
<feature type="region of interest" description="Disordered" evidence="1">
    <location>
        <begin position="158"/>
        <end position="203"/>
    </location>
</feature>
<feature type="compositionally biased region" description="Basic and acidic residues" evidence="1">
    <location>
        <begin position="833"/>
        <end position="849"/>
    </location>
</feature>